<reference evidence="12" key="1">
    <citation type="submission" date="2016-06" db="UniProtKB">
        <authorList>
            <consortium name="WormBaseParasite"/>
        </authorList>
    </citation>
    <scope>IDENTIFICATION</scope>
</reference>
<name>A0A183CWS7_9BILA</name>
<comment type="subcellular location">
    <subcellularLocation>
        <location evidence="1">Membrane</location>
        <topology evidence="1">Multi-pass membrane protein</topology>
    </subcellularLocation>
</comment>
<evidence type="ECO:0000313" key="10">
    <source>
        <dbReference type="EMBL" id="VDK29023.1"/>
    </source>
</evidence>
<evidence type="ECO:0000256" key="6">
    <source>
        <dbReference type="ARBA" id="ARBA00023136"/>
    </source>
</evidence>
<evidence type="ECO:0000256" key="3">
    <source>
        <dbReference type="ARBA" id="ARBA00022692"/>
    </source>
</evidence>
<dbReference type="GO" id="GO:0022841">
    <property type="term" value="F:potassium ion leak channel activity"/>
    <property type="evidence" value="ECO:0007669"/>
    <property type="project" value="TreeGrafter"/>
</dbReference>
<keyword evidence="6 8" id="KW-0472">Membrane</keyword>
<dbReference type="Pfam" id="PF07885">
    <property type="entry name" value="Ion_trans_2"/>
    <property type="match status" value="1"/>
</dbReference>
<dbReference type="PANTHER" id="PTHR11003">
    <property type="entry name" value="POTASSIUM CHANNEL, SUBFAMILY K"/>
    <property type="match status" value="1"/>
</dbReference>
<reference evidence="10 11" key="2">
    <citation type="submission" date="2018-11" db="EMBL/GenBank/DDBJ databases">
        <authorList>
            <consortium name="Pathogen Informatics"/>
        </authorList>
    </citation>
    <scope>NUCLEOTIDE SEQUENCE [LARGE SCALE GENOMIC DNA]</scope>
</reference>
<evidence type="ECO:0000259" key="9">
    <source>
        <dbReference type="Pfam" id="PF07885"/>
    </source>
</evidence>
<protein>
    <submittedName>
        <fullName evidence="12">Ion_trans_2 domain-containing protein</fullName>
    </submittedName>
</protein>
<evidence type="ECO:0000256" key="8">
    <source>
        <dbReference type="SAM" id="Phobius"/>
    </source>
</evidence>
<dbReference type="WBParaSite" id="GPUH_0000091801-mRNA-1">
    <property type="protein sequence ID" value="GPUH_0000091801-mRNA-1"/>
    <property type="gene ID" value="GPUH_0000091801"/>
</dbReference>
<dbReference type="Proteomes" id="UP000271098">
    <property type="component" value="Unassembled WGS sequence"/>
</dbReference>
<keyword evidence="4 8" id="KW-1133">Transmembrane helix</keyword>
<dbReference type="PANTHER" id="PTHR11003:SF66">
    <property type="entry name" value="POTASSIUM CHANNEL DOMAIN-CONTAINING PROTEIN"/>
    <property type="match status" value="1"/>
</dbReference>
<dbReference type="GO" id="GO:0030322">
    <property type="term" value="P:stabilization of membrane potential"/>
    <property type="evidence" value="ECO:0007669"/>
    <property type="project" value="TreeGrafter"/>
</dbReference>
<accession>A0A183CWS7</accession>
<dbReference type="EMBL" id="UYRT01000971">
    <property type="protein sequence ID" value="VDK29023.1"/>
    <property type="molecule type" value="Genomic_DNA"/>
</dbReference>
<dbReference type="GO" id="GO:0015271">
    <property type="term" value="F:outward rectifier potassium channel activity"/>
    <property type="evidence" value="ECO:0007669"/>
    <property type="project" value="TreeGrafter"/>
</dbReference>
<evidence type="ECO:0000313" key="12">
    <source>
        <dbReference type="WBParaSite" id="GPUH_0000091801-mRNA-1"/>
    </source>
</evidence>
<evidence type="ECO:0000256" key="7">
    <source>
        <dbReference type="ARBA" id="ARBA00023303"/>
    </source>
</evidence>
<dbReference type="AlphaFoldDB" id="A0A183CWS7"/>
<feature type="transmembrane region" description="Helical" evidence="8">
    <location>
        <begin position="12"/>
        <end position="30"/>
    </location>
</feature>
<feature type="domain" description="Potassium channel" evidence="9">
    <location>
        <begin position="17"/>
        <end position="86"/>
    </location>
</feature>
<feature type="transmembrane region" description="Helical" evidence="8">
    <location>
        <begin position="42"/>
        <end position="59"/>
    </location>
</feature>
<organism evidence="12">
    <name type="scientific">Gongylonema pulchrum</name>
    <dbReference type="NCBI Taxonomy" id="637853"/>
    <lineage>
        <taxon>Eukaryota</taxon>
        <taxon>Metazoa</taxon>
        <taxon>Ecdysozoa</taxon>
        <taxon>Nematoda</taxon>
        <taxon>Chromadorea</taxon>
        <taxon>Rhabditida</taxon>
        <taxon>Spirurina</taxon>
        <taxon>Spiruromorpha</taxon>
        <taxon>Spiruroidea</taxon>
        <taxon>Gongylonematidae</taxon>
        <taxon>Gongylonema</taxon>
    </lineage>
</organism>
<dbReference type="InterPro" id="IPR013099">
    <property type="entry name" value="K_chnl_dom"/>
</dbReference>
<evidence type="ECO:0000256" key="4">
    <source>
        <dbReference type="ARBA" id="ARBA00022989"/>
    </source>
</evidence>
<dbReference type="Gene3D" id="1.10.287.70">
    <property type="match status" value="1"/>
</dbReference>
<dbReference type="OrthoDB" id="5811229at2759"/>
<proteinExistence type="predicted"/>
<keyword evidence="3 8" id="KW-0812">Transmembrane</keyword>
<dbReference type="InterPro" id="IPR003280">
    <property type="entry name" value="2pore_dom_K_chnl"/>
</dbReference>
<keyword evidence="5" id="KW-0406">Ion transport</keyword>
<gene>
    <name evidence="10" type="ORF">GPUH_LOCUS918</name>
</gene>
<feature type="transmembrane region" description="Helical" evidence="8">
    <location>
        <begin position="71"/>
        <end position="91"/>
    </location>
</feature>
<evidence type="ECO:0000256" key="1">
    <source>
        <dbReference type="ARBA" id="ARBA00004141"/>
    </source>
</evidence>
<keyword evidence="7" id="KW-0407">Ion channel</keyword>
<dbReference type="GO" id="GO:0005886">
    <property type="term" value="C:plasma membrane"/>
    <property type="evidence" value="ECO:0007669"/>
    <property type="project" value="TreeGrafter"/>
</dbReference>
<keyword evidence="11" id="KW-1185">Reference proteome</keyword>
<keyword evidence="2" id="KW-0813">Transport</keyword>
<sequence>MFQDADFPLKLFVPIITIYLAICSLIVIAIDHSSKPYTRMSFGDAFYFSYMTMATIGLGDVMPTNVEHNPLIALTFPVGLTLLSIVNSGAYKQLEARFVSTMNNLELLLERLQHRPPGHMVFRWMAPNIEV</sequence>
<evidence type="ECO:0000256" key="2">
    <source>
        <dbReference type="ARBA" id="ARBA00022448"/>
    </source>
</evidence>
<evidence type="ECO:0000313" key="11">
    <source>
        <dbReference type="Proteomes" id="UP000271098"/>
    </source>
</evidence>
<dbReference type="SUPFAM" id="SSF81324">
    <property type="entry name" value="Voltage-gated potassium channels"/>
    <property type="match status" value="1"/>
</dbReference>
<evidence type="ECO:0000256" key="5">
    <source>
        <dbReference type="ARBA" id="ARBA00023065"/>
    </source>
</evidence>